<dbReference type="HAMAP" id="MF_00605">
    <property type="entry name" value="TrmD"/>
    <property type="match status" value="1"/>
</dbReference>
<organism evidence="19 20">
    <name type="scientific">Arcobacter acticola</name>
    <dbReference type="NCBI Taxonomy" id="1849015"/>
    <lineage>
        <taxon>Bacteria</taxon>
        <taxon>Pseudomonadati</taxon>
        <taxon>Campylobacterota</taxon>
        <taxon>Epsilonproteobacteria</taxon>
        <taxon>Campylobacterales</taxon>
        <taxon>Arcobacteraceae</taxon>
        <taxon>Arcobacter</taxon>
    </lineage>
</organism>
<evidence type="ECO:0000256" key="6">
    <source>
        <dbReference type="ARBA" id="ARBA00014679"/>
    </source>
</evidence>
<comment type="subunit">
    <text evidence="4 15 17">Homodimer.</text>
</comment>
<dbReference type="EMBL" id="CP042652">
    <property type="protein sequence ID" value="QKE29713.1"/>
    <property type="molecule type" value="Genomic_DNA"/>
</dbReference>
<evidence type="ECO:0000256" key="12">
    <source>
        <dbReference type="ARBA" id="ARBA00029736"/>
    </source>
</evidence>
<evidence type="ECO:0000256" key="9">
    <source>
        <dbReference type="ARBA" id="ARBA00022679"/>
    </source>
</evidence>
<dbReference type="SUPFAM" id="SSF75217">
    <property type="entry name" value="alpha/beta knot"/>
    <property type="match status" value="1"/>
</dbReference>
<dbReference type="Gene3D" id="3.40.1280.10">
    <property type="match status" value="1"/>
</dbReference>
<dbReference type="Gene3D" id="1.10.1270.20">
    <property type="entry name" value="tRNA(m1g37)methyltransferase, domain 2"/>
    <property type="match status" value="1"/>
</dbReference>
<dbReference type="EC" id="2.1.1.228" evidence="5 15"/>
<comment type="function">
    <text evidence="1 15 17">Specifically methylates guanosine-37 in various tRNAs.</text>
</comment>
<evidence type="ECO:0000256" key="13">
    <source>
        <dbReference type="ARBA" id="ARBA00033392"/>
    </source>
</evidence>
<dbReference type="CDD" id="cd18080">
    <property type="entry name" value="TrmD-like"/>
    <property type="match status" value="1"/>
</dbReference>
<evidence type="ECO:0000256" key="14">
    <source>
        <dbReference type="ARBA" id="ARBA00047783"/>
    </source>
</evidence>
<dbReference type="PANTHER" id="PTHR46417:SF1">
    <property type="entry name" value="TRNA (GUANINE-N(1)-)-METHYLTRANSFERASE"/>
    <property type="match status" value="1"/>
</dbReference>
<dbReference type="GO" id="GO:0005829">
    <property type="term" value="C:cytosol"/>
    <property type="evidence" value="ECO:0007669"/>
    <property type="project" value="TreeGrafter"/>
</dbReference>
<keyword evidence="20" id="KW-1185">Reference proteome</keyword>
<comment type="caution">
    <text evidence="15">Lacks conserved residue(s) required for the propagation of feature annotation.</text>
</comment>
<keyword evidence="7 15" id="KW-0963">Cytoplasm</keyword>
<dbReference type="PANTHER" id="PTHR46417">
    <property type="entry name" value="TRNA (GUANINE-N(1)-)-METHYLTRANSFERASE"/>
    <property type="match status" value="1"/>
</dbReference>
<accession>A0A6M8EDU4</accession>
<evidence type="ECO:0000256" key="4">
    <source>
        <dbReference type="ARBA" id="ARBA00011738"/>
    </source>
</evidence>
<dbReference type="NCBIfam" id="NF000648">
    <property type="entry name" value="PRK00026.1"/>
    <property type="match status" value="1"/>
</dbReference>
<dbReference type="GO" id="GO:0052906">
    <property type="term" value="F:tRNA (guanine(37)-N1)-methyltransferase activity"/>
    <property type="evidence" value="ECO:0007669"/>
    <property type="project" value="UniProtKB-UniRule"/>
</dbReference>
<feature type="domain" description="tRNA methyltransferase TRMD/TRM10-type" evidence="18">
    <location>
        <begin position="20"/>
        <end position="240"/>
    </location>
</feature>
<dbReference type="InterPro" id="IPR029026">
    <property type="entry name" value="tRNA_m1G_MTases_N"/>
</dbReference>
<sequence>MIPRKKESILYYIRYVNFSLKFTFVTLFPNLIEPYFHDSILKRAIESNFISYEFYNPRDFTTNKHKKVDDQMVGGGAGMLLSCQPLFDCLDEIKSKNKDAYIVFPLAAAKPFRQNDAKRLAKKENIVFVSGRYEGIDERVIEKYANEVFSIGEFILTGGELPSLVMADAISRNVEKVLGNADSLDVESYENNLLEAPSFTKPEIFQKLSVVKEFLKGNHSKISDLKFQMSNCKTKYYRPNKEKR</sequence>
<dbReference type="GO" id="GO:0002939">
    <property type="term" value="P:tRNA N1-guanine methylation"/>
    <property type="evidence" value="ECO:0007669"/>
    <property type="project" value="TreeGrafter"/>
</dbReference>
<keyword evidence="8 15" id="KW-0489">Methyltransferase</keyword>
<evidence type="ECO:0000256" key="7">
    <source>
        <dbReference type="ARBA" id="ARBA00022490"/>
    </source>
</evidence>
<keyword evidence="11 15" id="KW-0819">tRNA processing</keyword>
<evidence type="ECO:0000313" key="19">
    <source>
        <dbReference type="EMBL" id="QKE29713.1"/>
    </source>
</evidence>
<dbReference type="InterPro" id="IPR016009">
    <property type="entry name" value="tRNA_MeTrfase_TRMD/TRM10"/>
</dbReference>
<gene>
    <name evidence="15 19" type="primary">trmD</name>
    <name evidence="19" type="ORF">AACT_2642</name>
</gene>
<dbReference type="InterPro" id="IPR023148">
    <property type="entry name" value="tRNA_m1G_MeTrfase_C_sf"/>
</dbReference>
<evidence type="ECO:0000256" key="2">
    <source>
        <dbReference type="ARBA" id="ARBA00004496"/>
    </source>
</evidence>
<evidence type="ECO:0000256" key="3">
    <source>
        <dbReference type="ARBA" id="ARBA00007630"/>
    </source>
</evidence>
<dbReference type="PIRSF" id="PIRSF000386">
    <property type="entry name" value="tRNA_mtase"/>
    <property type="match status" value="1"/>
</dbReference>
<evidence type="ECO:0000256" key="11">
    <source>
        <dbReference type="ARBA" id="ARBA00022694"/>
    </source>
</evidence>
<comment type="similarity">
    <text evidence="3 15 17">Belongs to the RNA methyltransferase TrmD family.</text>
</comment>
<evidence type="ECO:0000256" key="5">
    <source>
        <dbReference type="ARBA" id="ARBA00012807"/>
    </source>
</evidence>
<evidence type="ECO:0000256" key="15">
    <source>
        <dbReference type="HAMAP-Rule" id="MF_00605"/>
    </source>
</evidence>
<evidence type="ECO:0000259" key="18">
    <source>
        <dbReference type="Pfam" id="PF01746"/>
    </source>
</evidence>
<evidence type="ECO:0000256" key="10">
    <source>
        <dbReference type="ARBA" id="ARBA00022691"/>
    </source>
</evidence>
<protein>
    <recommendedName>
        <fullName evidence="6 15">tRNA (guanine-N(1)-)-methyltransferase</fullName>
        <ecNumber evidence="5 15">2.1.1.228</ecNumber>
    </recommendedName>
    <alternativeName>
        <fullName evidence="12 15">M1G-methyltransferase</fullName>
    </alternativeName>
    <alternativeName>
        <fullName evidence="13 15">tRNA [GM37] methyltransferase</fullName>
    </alternativeName>
</protein>
<dbReference type="KEGG" id="paco:AACT_2642"/>
<comment type="subcellular location">
    <subcellularLocation>
        <location evidence="2 15 17">Cytoplasm</location>
    </subcellularLocation>
</comment>
<dbReference type="InterPro" id="IPR029028">
    <property type="entry name" value="Alpha/beta_knot_MTases"/>
</dbReference>
<keyword evidence="9 15" id="KW-0808">Transferase</keyword>
<evidence type="ECO:0000256" key="1">
    <source>
        <dbReference type="ARBA" id="ARBA00002634"/>
    </source>
</evidence>
<dbReference type="AlphaFoldDB" id="A0A6M8EDU4"/>
<evidence type="ECO:0000256" key="17">
    <source>
        <dbReference type="RuleBase" id="RU003464"/>
    </source>
</evidence>
<evidence type="ECO:0000313" key="20">
    <source>
        <dbReference type="Proteomes" id="UP000503483"/>
    </source>
</evidence>
<dbReference type="Pfam" id="PF01746">
    <property type="entry name" value="tRNA_m1G_MT"/>
    <property type="match status" value="1"/>
</dbReference>
<proteinExistence type="inferred from homology"/>
<dbReference type="InterPro" id="IPR002649">
    <property type="entry name" value="tRNA_m1G_MeTrfase_TrmD"/>
</dbReference>
<evidence type="ECO:0000256" key="16">
    <source>
        <dbReference type="PIRSR" id="PIRSR000386-1"/>
    </source>
</evidence>
<keyword evidence="10 15" id="KW-0949">S-adenosyl-L-methionine</keyword>
<dbReference type="NCBIfam" id="TIGR00088">
    <property type="entry name" value="trmD"/>
    <property type="match status" value="1"/>
</dbReference>
<dbReference type="Proteomes" id="UP000503483">
    <property type="component" value="Chromosome"/>
</dbReference>
<reference evidence="19 20" key="1">
    <citation type="submission" date="2019-08" db="EMBL/GenBank/DDBJ databases">
        <title>Complete genome sequence of Arcobacter acticola.</title>
        <authorList>
            <person name="Miller W."/>
        </authorList>
    </citation>
    <scope>NUCLEOTIDE SEQUENCE [LARGE SCALE GENOMIC DNA]</scope>
    <source>
        <strain evidence="19 20">KCTC 52212</strain>
    </source>
</reference>
<evidence type="ECO:0000256" key="8">
    <source>
        <dbReference type="ARBA" id="ARBA00022603"/>
    </source>
</evidence>
<name>A0A6M8EDU4_9BACT</name>
<feature type="binding site" evidence="16">
    <location>
        <begin position="151"/>
        <end position="156"/>
    </location>
    <ligand>
        <name>S-adenosyl-L-methionine</name>
        <dbReference type="ChEBI" id="CHEBI:59789"/>
    </ligand>
</feature>
<comment type="catalytic activity">
    <reaction evidence="14 15 17">
        <text>guanosine(37) in tRNA + S-adenosyl-L-methionine = N(1)-methylguanosine(37) in tRNA + S-adenosyl-L-homocysteine + H(+)</text>
        <dbReference type="Rhea" id="RHEA:36899"/>
        <dbReference type="Rhea" id="RHEA-COMP:10145"/>
        <dbReference type="Rhea" id="RHEA-COMP:10147"/>
        <dbReference type="ChEBI" id="CHEBI:15378"/>
        <dbReference type="ChEBI" id="CHEBI:57856"/>
        <dbReference type="ChEBI" id="CHEBI:59789"/>
        <dbReference type="ChEBI" id="CHEBI:73542"/>
        <dbReference type="ChEBI" id="CHEBI:74269"/>
        <dbReference type="EC" id="2.1.1.228"/>
    </reaction>
</comment>
<feature type="binding site" evidence="15 16">
    <location>
        <position position="131"/>
    </location>
    <ligand>
        <name>S-adenosyl-L-methionine</name>
        <dbReference type="ChEBI" id="CHEBI:59789"/>
    </ligand>
</feature>